<organism evidence="4 5">
    <name type="scientific">Streptococcus caprae</name>
    <dbReference type="NCBI Taxonomy" id="1640501"/>
    <lineage>
        <taxon>Bacteria</taxon>
        <taxon>Bacillati</taxon>
        <taxon>Bacillota</taxon>
        <taxon>Bacilli</taxon>
        <taxon>Lactobacillales</taxon>
        <taxon>Streptococcaceae</taxon>
        <taxon>Streptococcus</taxon>
    </lineage>
</organism>
<evidence type="ECO:0000259" key="3">
    <source>
        <dbReference type="Pfam" id="PF12850"/>
    </source>
</evidence>
<reference evidence="5" key="1">
    <citation type="journal article" date="2019" name="Int. J. Syst. Evol. Microbiol.">
        <title>The Global Catalogue of Microorganisms (GCM) 10K type strain sequencing project: providing services to taxonomists for standard genome sequencing and annotation.</title>
        <authorList>
            <consortium name="The Broad Institute Genomics Platform"/>
            <consortium name="The Broad Institute Genome Sequencing Center for Infectious Disease"/>
            <person name="Wu L."/>
            <person name="Ma J."/>
        </authorList>
    </citation>
    <scope>NUCLEOTIDE SEQUENCE [LARGE SCALE GENOMIC DNA]</scope>
    <source>
        <strain evidence="5">CCUG 67170</strain>
    </source>
</reference>
<dbReference type="RefSeq" id="WP_380427603.1">
    <property type="nucleotide sequence ID" value="NZ_JBHRZV010000051.1"/>
</dbReference>
<evidence type="ECO:0000313" key="4">
    <source>
        <dbReference type="EMBL" id="MFC3928754.1"/>
    </source>
</evidence>
<evidence type="ECO:0000313" key="5">
    <source>
        <dbReference type="Proteomes" id="UP001595807"/>
    </source>
</evidence>
<dbReference type="Proteomes" id="UP001595807">
    <property type="component" value="Unassembled WGS sequence"/>
</dbReference>
<name>A0ABV8CX92_9STRE</name>
<proteinExistence type="inferred from homology"/>
<comment type="similarity">
    <text evidence="1 2">Belongs to the metallophosphoesterase superfamily. YfcE family.</text>
</comment>
<dbReference type="Gene3D" id="3.60.21.10">
    <property type="match status" value="1"/>
</dbReference>
<dbReference type="NCBIfam" id="TIGR00040">
    <property type="entry name" value="yfcE"/>
    <property type="match status" value="1"/>
</dbReference>
<sequence length="173" mass="19565">MASYTFLVMSDSHGDRHVVEDIKQHYQGKVTALFHNGDSELPSTDPIWSGIEVVRGNCDYDNGYEDTNVRHFGEVTLVQTHGHLQGINFGWQRLDLLAQSEDADVCLYGHLHRADAWKNGKTVFVNPGSVLQPRGEVQEKLYALVGVDDDKISVDFYSLNHQLYPSLSKVFER</sequence>
<dbReference type="CDD" id="cd00841">
    <property type="entry name" value="MPP_YfcE"/>
    <property type="match status" value="1"/>
</dbReference>
<keyword evidence="5" id="KW-1185">Reference proteome</keyword>
<dbReference type="Pfam" id="PF12850">
    <property type="entry name" value="Metallophos_2"/>
    <property type="match status" value="1"/>
</dbReference>
<dbReference type="InterPro" id="IPR000979">
    <property type="entry name" value="Phosphodiesterase_MJ0936/Vps29"/>
</dbReference>
<dbReference type="SUPFAM" id="SSF56300">
    <property type="entry name" value="Metallo-dependent phosphatases"/>
    <property type="match status" value="1"/>
</dbReference>
<evidence type="ECO:0000256" key="2">
    <source>
        <dbReference type="RuleBase" id="RU362039"/>
    </source>
</evidence>
<feature type="domain" description="Calcineurin-like phosphoesterase" evidence="3">
    <location>
        <begin position="6"/>
        <end position="149"/>
    </location>
</feature>
<keyword evidence="2" id="KW-0479">Metal-binding</keyword>
<dbReference type="PANTHER" id="PTHR11124">
    <property type="entry name" value="VACUOLAR SORTING PROTEIN VPS29"/>
    <property type="match status" value="1"/>
</dbReference>
<protein>
    <recommendedName>
        <fullName evidence="2">Phosphoesterase</fullName>
        <ecNumber evidence="2">3.1.4.-</ecNumber>
    </recommendedName>
</protein>
<dbReference type="EMBL" id="JBHRZV010000051">
    <property type="protein sequence ID" value="MFC3928754.1"/>
    <property type="molecule type" value="Genomic_DNA"/>
</dbReference>
<comment type="caution">
    <text evidence="4">The sequence shown here is derived from an EMBL/GenBank/DDBJ whole genome shotgun (WGS) entry which is preliminary data.</text>
</comment>
<accession>A0ABV8CX92</accession>
<dbReference type="InterPro" id="IPR029052">
    <property type="entry name" value="Metallo-depent_PP-like"/>
</dbReference>
<dbReference type="InterPro" id="IPR024654">
    <property type="entry name" value="Calcineurin-like_PHP_lpxH"/>
</dbReference>
<comment type="cofactor">
    <cofactor evidence="2">
        <name>a divalent metal cation</name>
        <dbReference type="ChEBI" id="CHEBI:60240"/>
    </cofactor>
</comment>
<evidence type="ECO:0000256" key="1">
    <source>
        <dbReference type="ARBA" id="ARBA00008950"/>
    </source>
</evidence>
<gene>
    <name evidence="4" type="ORF">ACFORF_09310</name>
</gene>
<dbReference type="InterPro" id="IPR041802">
    <property type="entry name" value="MPP_YfcE"/>
</dbReference>
<dbReference type="EC" id="3.1.4.-" evidence="2"/>